<evidence type="ECO:0000313" key="2">
    <source>
        <dbReference type="Proteomes" id="UP000053660"/>
    </source>
</evidence>
<keyword evidence="2" id="KW-1185">Reference proteome</keyword>
<name>A0A0B1TVD6_OESDE</name>
<organism evidence="1 2">
    <name type="scientific">Oesophagostomum dentatum</name>
    <name type="common">Nodular worm</name>
    <dbReference type="NCBI Taxonomy" id="61180"/>
    <lineage>
        <taxon>Eukaryota</taxon>
        <taxon>Metazoa</taxon>
        <taxon>Ecdysozoa</taxon>
        <taxon>Nematoda</taxon>
        <taxon>Chromadorea</taxon>
        <taxon>Rhabditida</taxon>
        <taxon>Rhabditina</taxon>
        <taxon>Rhabditomorpha</taxon>
        <taxon>Strongyloidea</taxon>
        <taxon>Strongylidae</taxon>
        <taxon>Oesophagostomum</taxon>
    </lineage>
</organism>
<sequence length="119" mass="13752">MFDTWTIQPELLNMEKVKTFANKVFSCLPDRARRVESTIRLAKMLKTHKMTRSSTEIHLFKSTELGDAVFHEVFRPDLTTMMSRSITANGLDRYSEAAVHTYLVTNCFCKSMLRAIEIT</sequence>
<proteinExistence type="predicted"/>
<dbReference type="EMBL" id="KN549203">
    <property type="protein sequence ID" value="KHJ99847.1"/>
    <property type="molecule type" value="Genomic_DNA"/>
</dbReference>
<gene>
    <name evidence="1" type="ORF">OESDEN_00186</name>
</gene>
<reference evidence="1 2" key="1">
    <citation type="submission" date="2014-03" db="EMBL/GenBank/DDBJ databases">
        <title>Draft genome of the hookworm Oesophagostomum dentatum.</title>
        <authorList>
            <person name="Mitreva M."/>
        </authorList>
    </citation>
    <scope>NUCLEOTIDE SEQUENCE [LARGE SCALE GENOMIC DNA]</scope>
    <source>
        <strain evidence="1 2">OD-Hann</strain>
    </source>
</reference>
<accession>A0A0B1TVD6</accession>
<dbReference type="AlphaFoldDB" id="A0A0B1TVD6"/>
<dbReference type="OrthoDB" id="5846342at2759"/>
<evidence type="ECO:0000313" key="1">
    <source>
        <dbReference type="EMBL" id="KHJ99847.1"/>
    </source>
</evidence>
<dbReference type="Proteomes" id="UP000053660">
    <property type="component" value="Unassembled WGS sequence"/>
</dbReference>
<protein>
    <submittedName>
        <fullName evidence="1">Uncharacterized protein</fullName>
    </submittedName>
</protein>